<protein>
    <submittedName>
        <fullName evidence="7">High-affinity branched-chain amino acid transport ATP-binding protein LivF</fullName>
    </submittedName>
</protein>
<dbReference type="InterPro" id="IPR003439">
    <property type="entry name" value="ABC_transporter-like_ATP-bd"/>
</dbReference>
<dbReference type="PANTHER" id="PTHR43820">
    <property type="entry name" value="HIGH-AFFINITY BRANCHED-CHAIN AMINO ACID TRANSPORT ATP-BINDING PROTEIN LIVF"/>
    <property type="match status" value="1"/>
</dbReference>
<reference evidence="7" key="1">
    <citation type="submission" date="2016-10" db="EMBL/GenBank/DDBJ databases">
        <title>Sequence of Gallionella enrichment culture.</title>
        <authorList>
            <person name="Poehlein A."/>
            <person name="Muehling M."/>
            <person name="Daniel R."/>
        </authorList>
    </citation>
    <scope>NUCLEOTIDE SEQUENCE</scope>
</reference>
<comment type="caution">
    <text evidence="7">The sequence shown here is derived from an EMBL/GenBank/DDBJ whole genome shotgun (WGS) entry which is preliminary data.</text>
</comment>
<dbReference type="GO" id="GO:0016887">
    <property type="term" value="F:ATP hydrolysis activity"/>
    <property type="evidence" value="ECO:0007669"/>
    <property type="project" value="InterPro"/>
</dbReference>
<evidence type="ECO:0000313" key="7">
    <source>
        <dbReference type="EMBL" id="OIR03513.1"/>
    </source>
</evidence>
<name>A0A1J5S501_9ZZZZ</name>
<dbReference type="CDD" id="cd03224">
    <property type="entry name" value="ABC_TM1139_LivF_branched"/>
    <property type="match status" value="1"/>
</dbReference>
<dbReference type="GO" id="GO:0015658">
    <property type="term" value="F:branched-chain amino acid transmembrane transporter activity"/>
    <property type="evidence" value="ECO:0007669"/>
    <property type="project" value="TreeGrafter"/>
</dbReference>
<evidence type="ECO:0000256" key="3">
    <source>
        <dbReference type="ARBA" id="ARBA00022741"/>
    </source>
</evidence>
<dbReference type="Pfam" id="PF00005">
    <property type="entry name" value="ABC_tran"/>
    <property type="match status" value="1"/>
</dbReference>
<dbReference type="InterPro" id="IPR017871">
    <property type="entry name" value="ABC_transporter-like_CS"/>
</dbReference>
<accession>A0A1J5S501</accession>
<dbReference type="SUPFAM" id="SSF52540">
    <property type="entry name" value="P-loop containing nucleoside triphosphate hydrolases"/>
    <property type="match status" value="1"/>
</dbReference>
<organism evidence="7">
    <name type="scientific">mine drainage metagenome</name>
    <dbReference type="NCBI Taxonomy" id="410659"/>
    <lineage>
        <taxon>unclassified sequences</taxon>
        <taxon>metagenomes</taxon>
        <taxon>ecological metagenomes</taxon>
    </lineage>
</organism>
<evidence type="ECO:0000256" key="2">
    <source>
        <dbReference type="ARBA" id="ARBA00022448"/>
    </source>
</evidence>
<sequence>MKSVLVLDNVTAGYGPTVIIENLSLALQAGDVLAVLGRNGVGKSTLMKTIVGQTRLHGGEIHLKGEAISHRPSYRRALAGIGFVPQERDIFGTLTIEENLRIAARPGRWTVEEIFDLFPNLAGRRRSHGDEISGGEQQMLSIGRALVGNPDVLLLDEPMEGLAPVIVDQILKVLHTLRSDGGLAIVLVEQYALMALEFAPRTIVLDRGRAIFDGKSNELSADPQLMASCLGLAGALE</sequence>
<keyword evidence="3" id="KW-0547">Nucleotide-binding</keyword>
<dbReference type="GO" id="GO:0005524">
    <property type="term" value="F:ATP binding"/>
    <property type="evidence" value="ECO:0007669"/>
    <property type="project" value="UniProtKB-KW"/>
</dbReference>
<evidence type="ECO:0000256" key="5">
    <source>
        <dbReference type="ARBA" id="ARBA00022970"/>
    </source>
</evidence>
<feature type="domain" description="ABC transporter" evidence="6">
    <location>
        <begin position="5"/>
        <end position="232"/>
    </location>
</feature>
<comment type="similarity">
    <text evidence="1">Belongs to the ABC transporter superfamily.</text>
</comment>
<dbReference type="PROSITE" id="PS00211">
    <property type="entry name" value="ABC_TRANSPORTER_1"/>
    <property type="match status" value="1"/>
</dbReference>
<dbReference type="PROSITE" id="PS50893">
    <property type="entry name" value="ABC_TRANSPORTER_2"/>
    <property type="match status" value="1"/>
</dbReference>
<dbReference type="InterPro" id="IPR052156">
    <property type="entry name" value="BCAA_Transport_ATP-bd_LivF"/>
</dbReference>
<evidence type="ECO:0000256" key="1">
    <source>
        <dbReference type="ARBA" id="ARBA00005417"/>
    </source>
</evidence>
<keyword evidence="5" id="KW-0029">Amino-acid transport</keyword>
<dbReference type="InterPro" id="IPR027417">
    <property type="entry name" value="P-loop_NTPase"/>
</dbReference>
<dbReference type="EMBL" id="MLJW01000065">
    <property type="protein sequence ID" value="OIR03513.1"/>
    <property type="molecule type" value="Genomic_DNA"/>
</dbReference>
<proteinExistence type="inferred from homology"/>
<dbReference type="SMART" id="SM00382">
    <property type="entry name" value="AAA"/>
    <property type="match status" value="1"/>
</dbReference>
<keyword evidence="4 7" id="KW-0067">ATP-binding</keyword>
<evidence type="ECO:0000259" key="6">
    <source>
        <dbReference type="PROSITE" id="PS50893"/>
    </source>
</evidence>
<gene>
    <name evidence="7" type="primary">livF_10</name>
    <name evidence="7" type="ORF">GALL_143720</name>
</gene>
<dbReference type="AlphaFoldDB" id="A0A1J5S501"/>
<dbReference type="InterPro" id="IPR003593">
    <property type="entry name" value="AAA+_ATPase"/>
</dbReference>
<dbReference type="Gene3D" id="3.40.50.300">
    <property type="entry name" value="P-loop containing nucleotide triphosphate hydrolases"/>
    <property type="match status" value="1"/>
</dbReference>
<keyword evidence="2" id="KW-0813">Transport</keyword>
<dbReference type="GO" id="GO:0015807">
    <property type="term" value="P:L-amino acid transport"/>
    <property type="evidence" value="ECO:0007669"/>
    <property type="project" value="TreeGrafter"/>
</dbReference>
<evidence type="ECO:0000256" key="4">
    <source>
        <dbReference type="ARBA" id="ARBA00022840"/>
    </source>
</evidence>
<dbReference type="PANTHER" id="PTHR43820:SF2">
    <property type="entry name" value="ABC TRANSPORTER ATP-BINDING PROTEIN"/>
    <property type="match status" value="1"/>
</dbReference>